<dbReference type="GO" id="GO:0032259">
    <property type="term" value="P:methylation"/>
    <property type="evidence" value="ECO:0007669"/>
    <property type="project" value="UniProtKB-KW"/>
</dbReference>
<dbReference type="PANTHER" id="PTHR46098">
    <property type="entry name" value="TRNA (CYTOSINE(38)-C(5))-METHYLTRANSFERASE"/>
    <property type="match status" value="1"/>
</dbReference>
<sequence>MKFYIIEEEKVVSHIMSCVYKVGSLFAGVGGVCLGFQNAHVENKKFKLVWANEMDEYACETYRNNFSHKLIQGDINKVLEPENIKTELEEYIRELNDVYESRTSVNGSVEYSEEYSKEEKKKIESLKSEYEYYSVKNEEILSEKLDILLGGFPCQAFSIAGERKGFEDDRGNLFLSIINLINKLQNKFGDDGENGINGKPRILFLENVKNLKGHDGGRTYEVIKAELEKTGYTIKEHVLNTMDYSDLPQNRERIYIIGFLNQKDADKFNFFDDLKSYKKAKSKEDRVRDIKHIINYDASKEEYEKYYYTKTKYPGYFLTEDEYNEIPSDKRKAERVNLDEQINEMYEFYQVRRGMYVRKNMSGVCPTLTANMGTGGHNVPLIKVKDGIRKITPQEAFRLQGFPIGDGYKLPSKYKGKKYSDSHLYKQAGNAVSVPVIQLLAGEVLRIL</sequence>
<comment type="caution">
    <text evidence="5">The sequence shown here is derived from an EMBL/GenBank/DDBJ whole genome shotgun (WGS) entry which is preliminary data.</text>
</comment>
<dbReference type="InterPro" id="IPR050750">
    <property type="entry name" value="C5-MTase"/>
</dbReference>
<evidence type="ECO:0000256" key="4">
    <source>
        <dbReference type="ARBA" id="ARBA00022691"/>
    </source>
</evidence>
<dbReference type="PROSITE" id="PS51679">
    <property type="entry name" value="SAM_MT_C5"/>
    <property type="match status" value="1"/>
</dbReference>
<evidence type="ECO:0000256" key="2">
    <source>
        <dbReference type="ARBA" id="ARBA00022603"/>
    </source>
</evidence>
<dbReference type="InterPro" id="IPR001525">
    <property type="entry name" value="C5_MeTfrase"/>
</dbReference>
<keyword evidence="2 5" id="KW-0489">Methyltransferase</keyword>
<accession>W1WS86</accession>
<evidence type="ECO:0000256" key="3">
    <source>
        <dbReference type="ARBA" id="ARBA00022679"/>
    </source>
</evidence>
<reference evidence="5" key="1">
    <citation type="submission" date="2013-12" db="EMBL/GenBank/DDBJ databases">
        <title>A Varibaculum cambriense genome reconstructed from a premature infant gut community with otherwise low bacterial novelty that shifts toward anaerobic metabolism during the third week of life.</title>
        <authorList>
            <person name="Brown C.T."/>
            <person name="Sharon I."/>
            <person name="Thomas B.C."/>
            <person name="Castelle C.J."/>
            <person name="Morowitz M.J."/>
            <person name="Banfield J.F."/>
        </authorList>
    </citation>
    <scope>NUCLEOTIDE SEQUENCE</scope>
</reference>
<keyword evidence="3 5" id="KW-0808">Transferase</keyword>
<dbReference type="InterPro" id="IPR031303">
    <property type="entry name" value="C5_meth_CS"/>
</dbReference>
<dbReference type="InterPro" id="IPR029063">
    <property type="entry name" value="SAM-dependent_MTases_sf"/>
</dbReference>
<dbReference type="EMBL" id="AZMM01018358">
    <property type="protein sequence ID" value="ETJ21062.1"/>
    <property type="molecule type" value="Genomic_DNA"/>
</dbReference>
<dbReference type="NCBIfam" id="TIGR00675">
    <property type="entry name" value="dcm"/>
    <property type="match status" value="1"/>
</dbReference>
<evidence type="ECO:0000313" key="5">
    <source>
        <dbReference type="EMBL" id="ETJ21062.1"/>
    </source>
</evidence>
<dbReference type="PROSITE" id="PS00095">
    <property type="entry name" value="C5_MTASE_2"/>
    <property type="match status" value="1"/>
</dbReference>
<dbReference type="CDD" id="cd00315">
    <property type="entry name" value="Cyt_C5_DNA_methylase"/>
    <property type="match status" value="1"/>
</dbReference>
<dbReference type="Gene3D" id="3.40.50.150">
    <property type="entry name" value="Vaccinia Virus protein VP39"/>
    <property type="match status" value="1"/>
</dbReference>
<protein>
    <recommendedName>
        <fullName evidence="1">DNA (cytosine-5-)-methyltransferase</fullName>
        <ecNumber evidence="1">2.1.1.37</ecNumber>
    </recommendedName>
</protein>
<dbReference type="GO" id="GO:0003886">
    <property type="term" value="F:DNA (cytosine-5-)-methyltransferase activity"/>
    <property type="evidence" value="ECO:0007669"/>
    <property type="project" value="UniProtKB-EC"/>
</dbReference>
<dbReference type="EC" id="2.1.1.37" evidence="1"/>
<proteinExistence type="predicted"/>
<dbReference type="AlphaFoldDB" id="W1WS86"/>
<name>W1WS86_9ZZZZ</name>
<dbReference type="PROSITE" id="PS00094">
    <property type="entry name" value="C5_MTASE_1"/>
    <property type="match status" value="1"/>
</dbReference>
<evidence type="ECO:0000256" key="1">
    <source>
        <dbReference type="ARBA" id="ARBA00011975"/>
    </source>
</evidence>
<dbReference type="PRINTS" id="PR00105">
    <property type="entry name" value="C5METTRFRASE"/>
</dbReference>
<keyword evidence="4" id="KW-0949">S-adenosyl-L-methionine</keyword>
<dbReference type="InterPro" id="IPR018117">
    <property type="entry name" value="C5_DNA_meth_AS"/>
</dbReference>
<organism evidence="5">
    <name type="scientific">human gut metagenome</name>
    <dbReference type="NCBI Taxonomy" id="408170"/>
    <lineage>
        <taxon>unclassified sequences</taxon>
        <taxon>metagenomes</taxon>
        <taxon>organismal metagenomes</taxon>
    </lineage>
</organism>
<dbReference type="Gene3D" id="3.90.120.10">
    <property type="entry name" value="DNA Methylase, subunit A, domain 2"/>
    <property type="match status" value="1"/>
</dbReference>
<gene>
    <name evidence="5" type="ORF">Q604_UNBC18358G0008</name>
</gene>
<dbReference type="PANTHER" id="PTHR46098:SF1">
    <property type="entry name" value="TRNA (CYTOSINE(38)-C(5))-METHYLTRANSFERASE"/>
    <property type="match status" value="1"/>
</dbReference>
<dbReference type="Pfam" id="PF00145">
    <property type="entry name" value="DNA_methylase"/>
    <property type="match status" value="2"/>
</dbReference>
<dbReference type="SUPFAM" id="SSF53335">
    <property type="entry name" value="S-adenosyl-L-methionine-dependent methyltransferases"/>
    <property type="match status" value="1"/>
</dbReference>